<dbReference type="EMBL" id="AP011468">
    <property type="protein sequence ID" value="BAX24995.1"/>
    <property type="molecule type" value="Genomic_DNA"/>
</dbReference>
<proteinExistence type="predicted"/>
<organism evidence="1">
    <name type="scientific">Oryza minuta</name>
    <dbReference type="NCBI Taxonomy" id="63629"/>
    <lineage>
        <taxon>Eukaryota</taxon>
        <taxon>Viridiplantae</taxon>
        <taxon>Streptophyta</taxon>
        <taxon>Embryophyta</taxon>
        <taxon>Tracheophyta</taxon>
        <taxon>Spermatophyta</taxon>
        <taxon>Magnoliopsida</taxon>
        <taxon>Liliopsida</taxon>
        <taxon>Poales</taxon>
        <taxon>Poaceae</taxon>
        <taxon>BOP clade</taxon>
        <taxon>Oryzoideae</taxon>
        <taxon>Oryzeae</taxon>
        <taxon>Oryzinae</taxon>
        <taxon>Oryza</taxon>
    </lineage>
</organism>
<evidence type="ECO:0000313" key="1">
    <source>
        <dbReference type="EMBL" id="BAX24995.1"/>
    </source>
</evidence>
<dbReference type="AlphaFoldDB" id="A0A1V1H7R2"/>
<protein>
    <submittedName>
        <fullName evidence="1">Uncharacterized protein</fullName>
    </submittedName>
</protein>
<reference evidence="1" key="1">
    <citation type="submission" date="2009-05" db="EMBL/GenBank/DDBJ databases">
        <title>Oryza sativa Japonica Group genomic DNA, chromosome 6, BAC clone:KMK0024M20, cultivar:Khau Mac Kho.</title>
        <authorList>
            <person name="Matsumoto T."/>
            <person name="Wu J."/>
            <person name="Kanamori H."/>
        </authorList>
    </citation>
    <scope>NUCLEOTIDE SEQUENCE</scope>
    <source>
        <strain evidence="1">IRGC 101141</strain>
    </source>
</reference>
<sequence length="98" mass="10853">MVTGEFKAGGHGCLNSEFSWVWGLGRYDMLDAEEGKSTILLAKERSTEKVGRTDQESSNLFPRVEQEMDDSDAGFRACAYACVLTQEKGVFGSQPHKE</sequence>
<gene>
    <name evidence="1" type="primary">OM_Ba0024N13.26</name>
</gene>
<name>A0A1V1H7R2_ORYMI</name>
<accession>A0A1V1H7R2</accession>